<protein>
    <submittedName>
        <fullName evidence="1">Proton-exporting ATPase</fullName>
    </submittedName>
</protein>
<evidence type="ECO:0000313" key="1">
    <source>
        <dbReference type="EMBL" id="KAJ5568976.1"/>
    </source>
</evidence>
<evidence type="ECO:0000313" key="2">
    <source>
        <dbReference type="Proteomes" id="UP001216150"/>
    </source>
</evidence>
<dbReference type="Proteomes" id="UP001216150">
    <property type="component" value="Unassembled WGS sequence"/>
</dbReference>
<gene>
    <name evidence="1" type="ORF">N7450_011462</name>
</gene>
<dbReference type="AlphaFoldDB" id="A0AAD6DA00"/>
<dbReference type="EMBL" id="JAQJAC010000010">
    <property type="protein sequence ID" value="KAJ5568976.1"/>
    <property type="molecule type" value="Genomic_DNA"/>
</dbReference>
<organism evidence="1 2">
    <name type="scientific">Penicillium hetheringtonii</name>
    <dbReference type="NCBI Taxonomy" id="911720"/>
    <lineage>
        <taxon>Eukaryota</taxon>
        <taxon>Fungi</taxon>
        <taxon>Dikarya</taxon>
        <taxon>Ascomycota</taxon>
        <taxon>Pezizomycotina</taxon>
        <taxon>Eurotiomycetes</taxon>
        <taxon>Eurotiomycetidae</taxon>
        <taxon>Eurotiales</taxon>
        <taxon>Aspergillaceae</taxon>
        <taxon>Penicillium</taxon>
    </lineage>
</organism>
<reference evidence="1 2" key="1">
    <citation type="journal article" date="2023" name="IMA Fungus">
        <title>Comparative genomic study of the Penicillium genus elucidates a diverse pangenome and 15 lateral gene transfer events.</title>
        <authorList>
            <person name="Petersen C."/>
            <person name="Sorensen T."/>
            <person name="Nielsen M.R."/>
            <person name="Sondergaard T.E."/>
            <person name="Sorensen J.L."/>
            <person name="Fitzpatrick D.A."/>
            <person name="Frisvad J.C."/>
            <person name="Nielsen K.L."/>
        </authorList>
    </citation>
    <scope>NUCLEOTIDE SEQUENCE [LARGE SCALE GENOMIC DNA]</scope>
    <source>
        <strain evidence="1 2">IBT 29057</strain>
    </source>
</reference>
<sequence>MTKITWLDNLGRTSRSKTEERMDSILGQLSKLAIEQEPGSDSGTTRFVLSTRTVDVEADE</sequence>
<proteinExistence type="predicted"/>
<name>A0AAD6DA00_9EURO</name>
<keyword evidence="2" id="KW-1185">Reference proteome</keyword>
<accession>A0AAD6DA00</accession>
<comment type="caution">
    <text evidence="1">The sequence shown here is derived from an EMBL/GenBank/DDBJ whole genome shotgun (WGS) entry which is preliminary data.</text>
</comment>